<proteinExistence type="inferred from homology"/>
<keyword evidence="6" id="KW-1185">Reference proteome</keyword>
<gene>
    <name evidence="5" type="ORF">LEP1GSC060_3016</name>
</gene>
<reference evidence="5" key="1">
    <citation type="submission" date="2013-03" db="EMBL/GenBank/DDBJ databases">
        <authorList>
            <person name="Harkins D.M."/>
            <person name="Durkin A.S."/>
            <person name="Brinkac L.M."/>
            <person name="Haft D.H."/>
            <person name="Selengut J.D."/>
            <person name="Sanka R."/>
            <person name="DePew J."/>
            <person name="Purushe J."/>
            <person name="Hartskeerl R.A."/>
            <person name="Ahmed A."/>
            <person name="van der Linden H."/>
            <person name="Goris M.G.A."/>
            <person name="Vinetz J.M."/>
            <person name="Sutton G.G."/>
            <person name="Nierman W.C."/>
            <person name="Fouts D.E."/>
        </authorList>
    </citation>
    <scope>NUCLEOTIDE SEQUENCE [LARGE SCALE GENOMIC DNA]</scope>
    <source>
        <strain evidence="5">ICFT</strain>
    </source>
</reference>
<feature type="region of interest" description="Disordered" evidence="4">
    <location>
        <begin position="229"/>
        <end position="258"/>
    </location>
</feature>
<protein>
    <submittedName>
        <fullName evidence="5">FlgN protein</fullName>
    </submittedName>
</protein>
<dbReference type="Gene3D" id="1.20.58.300">
    <property type="entry name" value="FlgN-like"/>
    <property type="match status" value="1"/>
</dbReference>
<evidence type="ECO:0000313" key="6">
    <source>
        <dbReference type="Proteomes" id="UP000012313"/>
    </source>
</evidence>
<evidence type="ECO:0000256" key="3">
    <source>
        <dbReference type="ARBA" id="ARBA00022795"/>
    </source>
</evidence>
<dbReference type="AlphaFoldDB" id="N1WJC5"/>
<dbReference type="SUPFAM" id="SSF140566">
    <property type="entry name" value="FlgN-like"/>
    <property type="match status" value="1"/>
</dbReference>
<sequence length="258" mass="29902">MDRRIRNSPALASDSYVLSVFSFEFTEIRILLLKNKTELFSQVVFSKTLNQSYVLNSFLIFFENYLSKFPILPILDSRDRIKQMKQEEWLEQLTKLFQDEIDLYSNVLELETQKSTAVVQADGKSLEAITKRTYELLVMAAEIERVRMKSIEEVYRSKNFALPETGAPTLSDFLNRLDRDSNFRLKEYGSSLKSVLHRLKEKIKSNEKLILTRQEILSRTIDAMKEKAMESGVSTYGSGKEPERKQAKRQSLMLNASA</sequence>
<dbReference type="InterPro" id="IPR007809">
    <property type="entry name" value="FlgN-like"/>
</dbReference>
<dbReference type="InterPro" id="IPR036679">
    <property type="entry name" value="FlgN-like_sf"/>
</dbReference>
<accession>N1WJC5</accession>
<evidence type="ECO:0000256" key="4">
    <source>
        <dbReference type="SAM" id="MobiDB-lite"/>
    </source>
</evidence>
<keyword evidence="3" id="KW-1005">Bacterial flagellum biogenesis</keyword>
<dbReference type="STRING" id="1218598.LEP1GSC060_3016"/>
<evidence type="ECO:0000313" key="5">
    <source>
        <dbReference type="EMBL" id="EMY77224.1"/>
    </source>
</evidence>
<name>N1WJC5_9LEPT</name>
<comment type="function">
    <text evidence="1">Required for the efficient initiation of filament assembly.</text>
</comment>
<comment type="similarity">
    <text evidence="2">Belongs to the FlgN family.</text>
</comment>
<organism evidence="5 6">
    <name type="scientific">Leptospira weilii serovar Ranarum str. ICFT</name>
    <dbReference type="NCBI Taxonomy" id="1218598"/>
    <lineage>
        <taxon>Bacteria</taxon>
        <taxon>Pseudomonadati</taxon>
        <taxon>Spirochaetota</taxon>
        <taxon>Spirochaetia</taxon>
        <taxon>Leptospirales</taxon>
        <taxon>Leptospiraceae</taxon>
        <taxon>Leptospira</taxon>
    </lineage>
</organism>
<dbReference type="Pfam" id="PF05130">
    <property type="entry name" value="FlgN"/>
    <property type="match status" value="1"/>
</dbReference>
<dbReference type="GO" id="GO:0044780">
    <property type="term" value="P:bacterial-type flagellum assembly"/>
    <property type="evidence" value="ECO:0007669"/>
    <property type="project" value="InterPro"/>
</dbReference>
<comment type="caution">
    <text evidence="5">The sequence shown here is derived from an EMBL/GenBank/DDBJ whole genome shotgun (WGS) entry which is preliminary data.</text>
</comment>
<dbReference type="Proteomes" id="UP000012313">
    <property type="component" value="Unassembled WGS sequence"/>
</dbReference>
<evidence type="ECO:0000256" key="1">
    <source>
        <dbReference type="ARBA" id="ARBA00002397"/>
    </source>
</evidence>
<evidence type="ECO:0000256" key="2">
    <source>
        <dbReference type="ARBA" id="ARBA00007703"/>
    </source>
</evidence>
<dbReference type="EMBL" id="AOHC02000037">
    <property type="protein sequence ID" value="EMY77224.1"/>
    <property type="molecule type" value="Genomic_DNA"/>
</dbReference>